<evidence type="ECO:0000313" key="3">
    <source>
        <dbReference type="Proteomes" id="UP000053864"/>
    </source>
</evidence>
<dbReference type="Proteomes" id="UP000053864">
    <property type="component" value="Unassembled WGS sequence"/>
</dbReference>
<sequence length="94" mass="10510">ITVNPVERVPLHVTGDGAQLRVVEIRDGHNDGNESEHTTGAQSSMSADSSRKEFTALHSQRFSMQRQVSNLFNEVLHSRAESQRNHKKTPCRTA</sequence>
<dbReference type="EMBL" id="KI670927">
    <property type="protein sequence ID" value="ETL48380.1"/>
    <property type="molecule type" value="Genomic_DNA"/>
</dbReference>
<feature type="non-terminal residue" evidence="2">
    <location>
        <position position="1"/>
    </location>
</feature>
<dbReference type="AlphaFoldDB" id="W2JPN1"/>
<organism evidence="2 3">
    <name type="scientific">Phytophthora nicotianae</name>
    <name type="common">Potato buckeye rot agent</name>
    <name type="synonym">Phytophthora parasitica</name>
    <dbReference type="NCBI Taxonomy" id="4792"/>
    <lineage>
        <taxon>Eukaryota</taxon>
        <taxon>Sar</taxon>
        <taxon>Stramenopiles</taxon>
        <taxon>Oomycota</taxon>
        <taxon>Peronosporomycetes</taxon>
        <taxon>Peronosporales</taxon>
        <taxon>Peronosporaceae</taxon>
        <taxon>Phytophthora</taxon>
    </lineage>
</organism>
<accession>W2JPN1</accession>
<reference evidence="2 3" key="1">
    <citation type="submission" date="2013-11" db="EMBL/GenBank/DDBJ databases">
        <title>The Genome Sequence of Phytophthora parasitica CJ05E6.</title>
        <authorList>
            <consortium name="The Broad Institute Genomics Platform"/>
            <person name="Russ C."/>
            <person name="Tyler B."/>
            <person name="Panabieres F."/>
            <person name="Shan W."/>
            <person name="Tripathy S."/>
            <person name="Grunwald N."/>
            <person name="Machado M."/>
            <person name="Johnson C.S."/>
            <person name="Arredondo F."/>
            <person name="Hong C."/>
            <person name="Coffey M."/>
            <person name="Young S.K."/>
            <person name="Zeng Q."/>
            <person name="Gargeya S."/>
            <person name="Fitzgerald M."/>
            <person name="Abouelleil A."/>
            <person name="Alvarado L."/>
            <person name="Chapman S.B."/>
            <person name="Gainer-Dewar J."/>
            <person name="Goldberg J."/>
            <person name="Griggs A."/>
            <person name="Gujja S."/>
            <person name="Hansen M."/>
            <person name="Howarth C."/>
            <person name="Imamovic A."/>
            <person name="Ireland A."/>
            <person name="Larimer J."/>
            <person name="McCowan C."/>
            <person name="Murphy C."/>
            <person name="Pearson M."/>
            <person name="Poon T.W."/>
            <person name="Priest M."/>
            <person name="Roberts A."/>
            <person name="Saif S."/>
            <person name="Shea T."/>
            <person name="Sykes S."/>
            <person name="Wortman J."/>
            <person name="Nusbaum C."/>
            <person name="Birren B."/>
        </authorList>
    </citation>
    <scope>NUCLEOTIDE SEQUENCE [LARGE SCALE GENOMIC DNA]</scope>
    <source>
        <strain evidence="2 3">CJ05E6</strain>
    </source>
</reference>
<proteinExistence type="predicted"/>
<name>W2JPN1_PHYNI</name>
<feature type="region of interest" description="Disordered" evidence="1">
    <location>
        <begin position="26"/>
        <end position="54"/>
    </location>
</feature>
<evidence type="ECO:0000256" key="1">
    <source>
        <dbReference type="SAM" id="MobiDB-lite"/>
    </source>
</evidence>
<feature type="non-terminal residue" evidence="2">
    <location>
        <position position="94"/>
    </location>
</feature>
<feature type="compositionally biased region" description="Polar residues" evidence="1">
    <location>
        <begin position="38"/>
        <end position="48"/>
    </location>
</feature>
<gene>
    <name evidence="2" type="ORF">L916_02016</name>
</gene>
<feature type="compositionally biased region" description="Basic and acidic residues" evidence="1">
    <location>
        <begin position="26"/>
        <end position="37"/>
    </location>
</feature>
<protein>
    <submittedName>
        <fullName evidence="2">Uncharacterized protein</fullName>
    </submittedName>
</protein>
<evidence type="ECO:0000313" key="2">
    <source>
        <dbReference type="EMBL" id="ETL48380.1"/>
    </source>
</evidence>
<dbReference type="VEuPathDB" id="FungiDB:PPTG_01207"/>